<protein>
    <recommendedName>
        <fullName evidence="3">DUF4245 domain-containing protein</fullName>
    </recommendedName>
</protein>
<proteinExistence type="predicted"/>
<dbReference type="EMBL" id="MAXA01000001">
    <property type="protein sequence ID" value="OHV46826.1"/>
    <property type="molecule type" value="Genomic_DNA"/>
</dbReference>
<evidence type="ECO:0000313" key="1">
    <source>
        <dbReference type="EMBL" id="OHV46826.1"/>
    </source>
</evidence>
<dbReference type="Pfam" id="PF14030">
    <property type="entry name" value="DUF4245"/>
    <property type="match status" value="1"/>
</dbReference>
<name>A0A1S1RL58_9ACTN</name>
<accession>A0A1S1RL58</accession>
<gene>
    <name evidence="1" type="ORF">BBK14_00695</name>
</gene>
<dbReference type="AlphaFoldDB" id="A0A1S1RL58"/>
<evidence type="ECO:0008006" key="3">
    <source>
        <dbReference type="Google" id="ProtNLM"/>
    </source>
</evidence>
<evidence type="ECO:0000313" key="2">
    <source>
        <dbReference type="Proteomes" id="UP000179769"/>
    </source>
</evidence>
<keyword evidence="2" id="KW-1185">Reference proteome</keyword>
<organism evidence="1 2">
    <name type="scientific">Parafrankia soli</name>
    <dbReference type="NCBI Taxonomy" id="2599596"/>
    <lineage>
        <taxon>Bacteria</taxon>
        <taxon>Bacillati</taxon>
        <taxon>Actinomycetota</taxon>
        <taxon>Actinomycetes</taxon>
        <taxon>Frankiales</taxon>
        <taxon>Frankiaceae</taxon>
        <taxon>Parafrankia</taxon>
    </lineage>
</organism>
<sequence length="187" mass="19470">MVLSLAVVLAGVAVFYVFVMPHGGEDPEVKVVDTESTLVPYARQAPYPASAPQDLPDFFKPTSIRMKLPSGGTSDGDTTQITIGYVIDRPDDRTYTRFIQSNAPDAVQAILGDRPTTGAVSVAGEEWDERRDSDGHLAITRVADGVTTIVDDGGGPGAADRADLETLAAAVRPLDTGASAAVASPAA</sequence>
<comment type="caution">
    <text evidence="1">The sequence shown here is derived from an EMBL/GenBank/DDBJ whole genome shotgun (WGS) entry which is preliminary data.</text>
</comment>
<dbReference type="InterPro" id="IPR025339">
    <property type="entry name" value="DUF4245"/>
</dbReference>
<dbReference type="Proteomes" id="UP000179769">
    <property type="component" value="Unassembled WGS sequence"/>
</dbReference>
<reference evidence="2" key="1">
    <citation type="submission" date="2016-07" db="EMBL/GenBank/DDBJ databases">
        <title>Frankia sp. NRRL B-16219 Genome sequencing.</title>
        <authorList>
            <person name="Ghodhbane-Gtari F."/>
            <person name="Swanson E."/>
            <person name="Gueddou A."/>
            <person name="Louati M."/>
            <person name="Nouioui I."/>
            <person name="Hezbri K."/>
            <person name="Abebe-Akele F."/>
            <person name="Simpson S."/>
            <person name="Morris K."/>
            <person name="Thomas K."/>
            <person name="Gtari M."/>
            <person name="Tisa L.S."/>
        </authorList>
    </citation>
    <scope>NUCLEOTIDE SEQUENCE [LARGE SCALE GENOMIC DNA]</scope>
    <source>
        <strain evidence="2">NRRL B-16219</strain>
    </source>
</reference>